<accession>A0A450UDX7</accession>
<dbReference type="EMBL" id="CAADFF010000021">
    <property type="protein sequence ID" value="VFJ90744.1"/>
    <property type="molecule type" value="Genomic_DNA"/>
</dbReference>
<evidence type="ECO:0000259" key="1">
    <source>
        <dbReference type="Pfam" id="PF18135"/>
    </source>
</evidence>
<dbReference type="Pfam" id="PF18135">
    <property type="entry name" value="Type_ISP_C"/>
    <property type="match status" value="1"/>
</dbReference>
<feature type="domain" description="Type ISP restriction-modification enzyme LLaBIII C-terminal specificity" evidence="1">
    <location>
        <begin position="9"/>
        <end position="103"/>
    </location>
</feature>
<name>A0A450UDX7_9GAMM</name>
<evidence type="ECO:0000313" key="2">
    <source>
        <dbReference type="EMBL" id="VFJ90744.1"/>
    </source>
</evidence>
<dbReference type="AlphaFoldDB" id="A0A450UDX7"/>
<proteinExistence type="predicted"/>
<reference evidence="2" key="1">
    <citation type="submission" date="2019-02" db="EMBL/GenBank/DDBJ databases">
        <authorList>
            <person name="Gruber-Vodicka R. H."/>
            <person name="Seah K. B. B."/>
        </authorList>
    </citation>
    <scope>NUCLEOTIDE SEQUENCE</scope>
    <source>
        <strain evidence="2">BECK_M7</strain>
    </source>
</reference>
<protein>
    <recommendedName>
        <fullName evidence="1">Type ISP restriction-modification enzyme LLaBIII C-terminal specificity domain-containing protein</fullName>
    </recommendedName>
</protein>
<dbReference type="InterPro" id="IPR041635">
    <property type="entry name" value="Type_ISP_LLaBIII_C"/>
</dbReference>
<sequence length="125" mass="14356">MYPATVESTATLPAHYRVEKMKYAKRKQNGKNINDPTTILYNHRITVKDIPLDAYRYVVSGKPAIDWVMERQCVKTDKASGIKNDANDWACDTMNNPKYPLELLLRVITVSLRTMEIVDNLPNLE</sequence>
<gene>
    <name evidence="2" type="ORF">BECKLFY1418B_GA0070995_102126</name>
</gene>
<organism evidence="2">
    <name type="scientific">Candidatus Kentrum sp. LFY</name>
    <dbReference type="NCBI Taxonomy" id="2126342"/>
    <lineage>
        <taxon>Bacteria</taxon>
        <taxon>Pseudomonadati</taxon>
        <taxon>Pseudomonadota</taxon>
        <taxon>Gammaproteobacteria</taxon>
        <taxon>Candidatus Kentrum</taxon>
    </lineage>
</organism>